<keyword evidence="2" id="KW-0813">Transport</keyword>
<comment type="caution">
    <text evidence="7">The sequence shown here is derived from an EMBL/GenBank/DDBJ whole genome shotgun (WGS) entry which is preliminary data.</text>
</comment>
<dbReference type="SUPFAM" id="SSF103473">
    <property type="entry name" value="MFS general substrate transporter"/>
    <property type="match status" value="1"/>
</dbReference>
<dbReference type="Proteomes" id="UP000664034">
    <property type="component" value="Unassembled WGS sequence"/>
</dbReference>
<evidence type="ECO:0000313" key="8">
    <source>
        <dbReference type="Proteomes" id="UP000664034"/>
    </source>
</evidence>
<protein>
    <submittedName>
        <fullName evidence="7">MFS transporter</fullName>
    </submittedName>
</protein>
<feature type="transmembrane region" description="Helical" evidence="6">
    <location>
        <begin position="172"/>
        <end position="192"/>
    </location>
</feature>
<proteinExistence type="predicted"/>
<feature type="transmembrane region" description="Helical" evidence="6">
    <location>
        <begin position="395"/>
        <end position="422"/>
    </location>
</feature>
<dbReference type="InterPro" id="IPR004752">
    <property type="entry name" value="AmpG_permease/AT-1"/>
</dbReference>
<dbReference type="GO" id="GO:0016020">
    <property type="term" value="C:membrane"/>
    <property type="evidence" value="ECO:0007669"/>
    <property type="project" value="UniProtKB-SubCell"/>
</dbReference>
<feature type="transmembrane region" description="Helical" evidence="6">
    <location>
        <begin position="42"/>
        <end position="60"/>
    </location>
</feature>
<dbReference type="EMBL" id="JAFMYV010000011">
    <property type="protein sequence ID" value="MBO0938917.1"/>
    <property type="molecule type" value="Genomic_DNA"/>
</dbReference>
<feature type="transmembrane region" description="Helical" evidence="6">
    <location>
        <begin position="351"/>
        <end position="375"/>
    </location>
</feature>
<feature type="transmembrane region" description="Helical" evidence="6">
    <location>
        <begin position="12"/>
        <end position="36"/>
    </location>
</feature>
<keyword evidence="4 6" id="KW-1133">Transmembrane helix</keyword>
<dbReference type="GO" id="GO:0022857">
    <property type="term" value="F:transmembrane transporter activity"/>
    <property type="evidence" value="ECO:0007669"/>
    <property type="project" value="InterPro"/>
</dbReference>
<name>A0A939K367_9BACT</name>
<organism evidence="7 8">
    <name type="scientific">Fibrella rubiginis</name>
    <dbReference type="NCBI Taxonomy" id="2817060"/>
    <lineage>
        <taxon>Bacteria</taxon>
        <taxon>Pseudomonadati</taxon>
        <taxon>Bacteroidota</taxon>
        <taxon>Cytophagia</taxon>
        <taxon>Cytophagales</taxon>
        <taxon>Spirosomataceae</taxon>
        <taxon>Fibrella</taxon>
    </lineage>
</organism>
<accession>A0A939K367</accession>
<feature type="transmembrane region" description="Helical" evidence="6">
    <location>
        <begin position="306"/>
        <end position="330"/>
    </location>
</feature>
<keyword evidence="3 6" id="KW-0812">Transmembrane</keyword>
<comment type="subcellular location">
    <subcellularLocation>
        <location evidence="1">Membrane</location>
        <topology evidence="1">Multi-pass membrane protein</topology>
    </subcellularLocation>
</comment>
<keyword evidence="8" id="KW-1185">Reference proteome</keyword>
<feature type="transmembrane region" description="Helical" evidence="6">
    <location>
        <begin position="146"/>
        <end position="166"/>
    </location>
</feature>
<evidence type="ECO:0000256" key="3">
    <source>
        <dbReference type="ARBA" id="ARBA00022692"/>
    </source>
</evidence>
<keyword evidence="5 6" id="KW-0472">Membrane</keyword>
<dbReference type="PANTHER" id="PTHR12778">
    <property type="entry name" value="SOLUTE CARRIER FAMILY 33 ACETYL-COA TRANSPORTER -RELATED"/>
    <property type="match status" value="1"/>
</dbReference>
<reference evidence="7" key="1">
    <citation type="submission" date="2021-03" db="EMBL/GenBank/DDBJ databases">
        <title>Fibrella sp. HMF5335 genome sequencing and assembly.</title>
        <authorList>
            <person name="Kang H."/>
            <person name="Kim H."/>
            <person name="Bae S."/>
            <person name="Joh K."/>
        </authorList>
    </citation>
    <scope>NUCLEOTIDE SEQUENCE</scope>
    <source>
        <strain evidence="7">HMF5335</strain>
    </source>
</reference>
<evidence type="ECO:0000256" key="2">
    <source>
        <dbReference type="ARBA" id="ARBA00022448"/>
    </source>
</evidence>
<dbReference type="InterPro" id="IPR011701">
    <property type="entry name" value="MFS"/>
</dbReference>
<feature type="transmembrane region" description="Helical" evidence="6">
    <location>
        <begin position="235"/>
        <end position="252"/>
    </location>
</feature>
<evidence type="ECO:0000313" key="7">
    <source>
        <dbReference type="EMBL" id="MBO0938917.1"/>
    </source>
</evidence>
<dbReference type="AlphaFoldDB" id="A0A939K367"/>
<gene>
    <name evidence="7" type="ORF">J2I47_20360</name>
</gene>
<dbReference type="RefSeq" id="WP_207366446.1">
    <property type="nucleotide sequence ID" value="NZ_JAFMYV010000011.1"/>
</dbReference>
<feature type="transmembrane region" description="Helical" evidence="6">
    <location>
        <begin position="273"/>
        <end position="294"/>
    </location>
</feature>
<dbReference type="Gene3D" id="1.20.1250.20">
    <property type="entry name" value="MFS general substrate transporter like domains"/>
    <property type="match status" value="2"/>
</dbReference>
<evidence type="ECO:0000256" key="4">
    <source>
        <dbReference type="ARBA" id="ARBA00022989"/>
    </source>
</evidence>
<dbReference type="Pfam" id="PF07690">
    <property type="entry name" value="MFS_1"/>
    <property type="match status" value="1"/>
</dbReference>
<evidence type="ECO:0000256" key="1">
    <source>
        <dbReference type="ARBA" id="ARBA00004141"/>
    </source>
</evidence>
<sequence length="432" mass="45867">MPFLSHSRPLRYATFGYLYIMQGLPSGFALIAVTNYLASEGVTPPVIATFGAVVGLPWGVKFMWGPLVDRFQGLAMGRRRPWVLLAQVLAFGASLGVLLTTDPMAGFNQLMWAFALHGVFASLQDVSVDAMAITVTPEAERGRVNALMKIGMATGQAIGGAGLAYLLRHGGFQLAALVQSAVLLGFTFVTLFIRESPGDAVFSFRYISSNTIPAVTTAFGPLLRELGRALLSPRSMLLFLGVAILFVGERLFQRVYSLHLIQKEGWTDTAVSVLSGTYGTLVAVSLALVGGWLSDYFGARRMLLCVGAGMALLHVGFGLLGTSTLGTYWADTGVATAGLIVRQTMDPVLSIAALPVLMALCRPGVAGAQFAVYMALSNQADVLGIWLSGQLFPLFSAPVLAVACGLSMALATAVVGLAIGWNRQRSAYWSAR</sequence>
<dbReference type="InterPro" id="IPR036259">
    <property type="entry name" value="MFS_trans_sf"/>
</dbReference>
<evidence type="ECO:0000256" key="6">
    <source>
        <dbReference type="SAM" id="Phobius"/>
    </source>
</evidence>
<dbReference type="PANTHER" id="PTHR12778:SF10">
    <property type="entry name" value="MAJOR FACILITATOR SUPERFAMILY DOMAIN-CONTAINING PROTEIN 3"/>
    <property type="match status" value="1"/>
</dbReference>
<evidence type="ECO:0000256" key="5">
    <source>
        <dbReference type="ARBA" id="ARBA00023136"/>
    </source>
</evidence>
<feature type="transmembrane region" description="Helical" evidence="6">
    <location>
        <begin position="81"/>
        <end position="99"/>
    </location>
</feature>